<dbReference type="PANTHER" id="PTHR21314">
    <property type="entry name" value="QUEUOSINE 5'-PHOSPHATE N-GLYCOSYLASE_HYDROLASE-RELATED"/>
    <property type="match status" value="1"/>
</dbReference>
<evidence type="ECO:0000256" key="1">
    <source>
        <dbReference type="RuleBase" id="RU365002"/>
    </source>
</evidence>
<dbReference type="InterPro" id="IPR019438">
    <property type="entry name" value="Q_salvage"/>
</dbReference>
<protein>
    <recommendedName>
        <fullName evidence="1">Queuosine 5'-phosphate N-glycosylase/hydrolase</fullName>
        <ecNumber evidence="1">3.2.2.-</ecNumber>
    </recommendedName>
    <alternativeName>
        <fullName evidence="1">Queuosine-nucleotide N-glycosylase/hydrolase</fullName>
    </alternativeName>
</protein>
<dbReference type="PANTHER" id="PTHR21314:SF1">
    <property type="entry name" value="QUEUOSINE SALVAGE PROTEIN"/>
    <property type="match status" value="1"/>
</dbReference>
<dbReference type="Pfam" id="PF10343">
    <property type="entry name" value="Q_salvage"/>
    <property type="match status" value="1"/>
</dbReference>
<proteinExistence type="inferred from homology"/>
<keyword evidence="1" id="KW-0378">Hydrolase</keyword>
<dbReference type="AlphaFoldDB" id="A0AAW2YVG9"/>
<comment type="caution">
    <text evidence="2">The sequence shown here is derived from an EMBL/GenBank/DDBJ whole genome shotgun (WGS) entry which is preliminary data.</text>
</comment>
<name>A0AAW2YVG9_9EUKA</name>
<evidence type="ECO:0000313" key="3">
    <source>
        <dbReference type="Proteomes" id="UP001431209"/>
    </source>
</evidence>
<keyword evidence="3" id="KW-1185">Reference proteome</keyword>
<reference evidence="2 3" key="1">
    <citation type="submission" date="2024-03" db="EMBL/GenBank/DDBJ databases">
        <title>The Acrasis kona genome and developmental transcriptomes reveal deep origins of eukaryotic multicellular pathways.</title>
        <authorList>
            <person name="Sheikh S."/>
            <person name="Fu C.-J."/>
            <person name="Brown M.W."/>
            <person name="Baldauf S.L."/>
        </authorList>
    </citation>
    <scope>NUCLEOTIDE SEQUENCE [LARGE SCALE GENOMIC DNA]</scope>
    <source>
        <strain evidence="2 3">ATCC MYA-3509</strain>
    </source>
</reference>
<comment type="similarity">
    <text evidence="1">Belongs to the QNG1 protein family.</text>
</comment>
<dbReference type="EMBL" id="JAOPGA020000732">
    <property type="protein sequence ID" value="KAL0481120.1"/>
    <property type="molecule type" value="Genomic_DNA"/>
</dbReference>
<feature type="non-terminal residue" evidence="2">
    <location>
        <position position="333"/>
    </location>
</feature>
<sequence>MTQESILDGVRRSCRQASSSSSQVRINKQKLEEFSKGLAEEATTIKNKFSRADPYPLKFDPIEFEINFNCIYALLSFGSGYTKELDQHVGKGLDEILKYGLLSMTLSGANLDTEFMVKFTISDVENYFRIPIQEEVQHPTNPIVRIGQNTSVQPFAEYIRYAMNDCGNVLSRRGHKDFASFINSTLQENSTAAHLIQQVTKTFPHVFNDESAHSSTPPIQVLFHKKAQLLVINLYRQLKTKNSIFDFSDISQLTCLAEPIVFATLIEKGILEGTSEGTTPINGIADEVELRAQSVVAVEDMINKADALSAAEVWLHLSKSSPAVNLQVKKTVM</sequence>
<dbReference type="GO" id="GO:0016787">
    <property type="term" value="F:hydrolase activity"/>
    <property type="evidence" value="ECO:0007669"/>
    <property type="project" value="UniProtKB-KW"/>
</dbReference>
<dbReference type="EC" id="3.2.2.-" evidence="1"/>
<organism evidence="2 3">
    <name type="scientific">Acrasis kona</name>
    <dbReference type="NCBI Taxonomy" id="1008807"/>
    <lineage>
        <taxon>Eukaryota</taxon>
        <taxon>Discoba</taxon>
        <taxon>Heterolobosea</taxon>
        <taxon>Tetramitia</taxon>
        <taxon>Eutetramitia</taxon>
        <taxon>Acrasidae</taxon>
        <taxon>Acrasis</taxon>
    </lineage>
</organism>
<dbReference type="GO" id="GO:0006400">
    <property type="term" value="P:tRNA modification"/>
    <property type="evidence" value="ECO:0007669"/>
    <property type="project" value="TreeGrafter"/>
</dbReference>
<evidence type="ECO:0000313" key="2">
    <source>
        <dbReference type="EMBL" id="KAL0481120.1"/>
    </source>
</evidence>
<accession>A0AAW2YVG9</accession>
<gene>
    <name evidence="2" type="ORF">AKO1_012891</name>
</gene>
<comment type="catalytic activity">
    <reaction evidence="1">
        <text>queuosine 5'-phosphate + H2O = queuine + D-ribose 5-phosphate</text>
        <dbReference type="Rhea" id="RHEA:75387"/>
        <dbReference type="ChEBI" id="CHEBI:15377"/>
        <dbReference type="ChEBI" id="CHEBI:17433"/>
        <dbReference type="ChEBI" id="CHEBI:78346"/>
        <dbReference type="ChEBI" id="CHEBI:194371"/>
    </reaction>
    <physiologicalReaction direction="left-to-right" evidence="1">
        <dbReference type="Rhea" id="RHEA:75388"/>
    </physiologicalReaction>
</comment>
<dbReference type="Proteomes" id="UP001431209">
    <property type="component" value="Unassembled WGS sequence"/>
</dbReference>
<comment type="function">
    <text evidence="1">Catalyzes the hydrolysis of queuosine 5'-phosphate, releasing the nucleobase queuine (q). Is required for salvage of queuine from exogenous queuosine (Q) that is imported and then converted to queuosine 5'-phosphate intracellularly.</text>
</comment>